<reference evidence="2 3" key="1">
    <citation type="submission" date="2018-06" db="EMBL/GenBank/DDBJ databases">
        <authorList>
            <consortium name="Pathogen Informatics"/>
            <person name="Doyle S."/>
        </authorList>
    </citation>
    <scope>NUCLEOTIDE SEQUENCE [LARGE SCALE GENOMIC DNA]</scope>
    <source>
        <strain evidence="2 3">NCTC10343</strain>
    </source>
</reference>
<accession>A0A378Y036</accession>
<dbReference type="AlphaFoldDB" id="A0A378Y036"/>
<feature type="domain" description="PucR C-terminal helix-turn-helix" evidence="1">
    <location>
        <begin position="7"/>
        <end position="63"/>
    </location>
</feature>
<sequence>MILFISHTLMAFLHNGQHTAKTSSELNIHKNTLLYRVNKIKKLLNSSLDEGDELFSYQLSFKILDYMSSQL</sequence>
<dbReference type="InterPro" id="IPR042070">
    <property type="entry name" value="PucR_C-HTH_sf"/>
</dbReference>
<proteinExistence type="predicted"/>
<dbReference type="Pfam" id="PF13556">
    <property type="entry name" value="HTH_30"/>
    <property type="match status" value="1"/>
</dbReference>
<evidence type="ECO:0000313" key="2">
    <source>
        <dbReference type="EMBL" id="SUA69699.1"/>
    </source>
</evidence>
<dbReference type="Proteomes" id="UP000254400">
    <property type="component" value="Unassembled WGS sequence"/>
</dbReference>
<protein>
    <submittedName>
        <fullName evidence="2">CdaR family transcriptional regulator</fullName>
    </submittedName>
</protein>
<organism evidence="2 3">
    <name type="scientific">Paenibacillus polymyxa</name>
    <name type="common">Bacillus polymyxa</name>
    <dbReference type="NCBI Taxonomy" id="1406"/>
    <lineage>
        <taxon>Bacteria</taxon>
        <taxon>Bacillati</taxon>
        <taxon>Bacillota</taxon>
        <taxon>Bacilli</taxon>
        <taxon>Bacillales</taxon>
        <taxon>Paenibacillaceae</taxon>
        <taxon>Paenibacillus</taxon>
    </lineage>
</organism>
<dbReference type="Gene3D" id="1.10.10.2840">
    <property type="entry name" value="PucR C-terminal helix-turn-helix domain"/>
    <property type="match status" value="1"/>
</dbReference>
<evidence type="ECO:0000313" key="3">
    <source>
        <dbReference type="Proteomes" id="UP000254400"/>
    </source>
</evidence>
<evidence type="ECO:0000259" key="1">
    <source>
        <dbReference type="Pfam" id="PF13556"/>
    </source>
</evidence>
<name>A0A378Y036_PAEPO</name>
<dbReference type="EMBL" id="UGSC01000001">
    <property type="protein sequence ID" value="SUA69699.1"/>
    <property type="molecule type" value="Genomic_DNA"/>
</dbReference>
<dbReference type="InterPro" id="IPR025736">
    <property type="entry name" value="PucR_C-HTH_dom"/>
</dbReference>
<gene>
    <name evidence="2" type="ORF">NCTC10343_02564</name>
</gene>